<comment type="caution">
    <text evidence="5">The sequence shown here is derived from an EMBL/GenBank/DDBJ whole genome shotgun (WGS) entry which is preliminary data.</text>
</comment>
<dbReference type="GO" id="GO:0005829">
    <property type="term" value="C:cytosol"/>
    <property type="evidence" value="ECO:0007669"/>
    <property type="project" value="TreeGrafter"/>
</dbReference>
<dbReference type="PROSITE" id="PS50956">
    <property type="entry name" value="HTH_ASNC_2"/>
    <property type="match status" value="1"/>
</dbReference>
<dbReference type="GO" id="GO:0043200">
    <property type="term" value="P:response to amino acid"/>
    <property type="evidence" value="ECO:0007669"/>
    <property type="project" value="TreeGrafter"/>
</dbReference>
<dbReference type="InterPro" id="IPR036388">
    <property type="entry name" value="WH-like_DNA-bd_sf"/>
</dbReference>
<dbReference type="Pfam" id="PF01037">
    <property type="entry name" value="AsnC_trans_reg"/>
    <property type="match status" value="1"/>
</dbReference>
<reference evidence="5" key="1">
    <citation type="submission" date="2016-10" db="EMBL/GenBank/DDBJ databases">
        <title>Sequence of Gallionella enrichment culture.</title>
        <authorList>
            <person name="Poehlein A."/>
            <person name="Muehling M."/>
            <person name="Daniel R."/>
        </authorList>
    </citation>
    <scope>NUCLEOTIDE SEQUENCE</scope>
</reference>
<keyword evidence="3" id="KW-0804">Transcription</keyword>
<proteinExistence type="predicted"/>
<dbReference type="PANTHER" id="PTHR30154:SF17">
    <property type="entry name" value="DNA-BINDING TRANSCRIPTIONAL ACTIVATOR DECR"/>
    <property type="match status" value="1"/>
</dbReference>
<dbReference type="InterPro" id="IPR000485">
    <property type="entry name" value="AsnC-type_HTH_dom"/>
</dbReference>
<name>A0A1J5QBG1_9ZZZZ</name>
<dbReference type="Pfam" id="PF13412">
    <property type="entry name" value="HTH_24"/>
    <property type="match status" value="1"/>
</dbReference>
<organism evidence="5">
    <name type="scientific">mine drainage metagenome</name>
    <dbReference type="NCBI Taxonomy" id="410659"/>
    <lineage>
        <taxon>unclassified sequences</taxon>
        <taxon>metagenomes</taxon>
        <taxon>ecological metagenomes</taxon>
    </lineage>
</organism>
<dbReference type="InterPro" id="IPR019887">
    <property type="entry name" value="Tscrpt_reg_AsnC/Lrp_C"/>
</dbReference>
<dbReference type="PRINTS" id="PR00033">
    <property type="entry name" value="HTHASNC"/>
</dbReference>
<feature type="domain" description="HTH asnC-type" evidence="4">
    <location>
        <begin position="1"/>
        <end position="64"/>
    </location>
</feature>
<evidence type="ECO:0000256" key="2">
    <source>
        <dbReference type="ARBA" id="ARBA00023125"/>
    </source>
</evidence>
<protein>
    <submittedName>
        <fullName evidence="5">Leucine-responsive regulatory protein</fullName>
    </submittedName>
</protein>
<dbReference type="InterPro" id="IPR019888">
    <property type="entry name" value="Tscrpt_reg_AsnC-like"/>
</dbReference>
<keyword evidence="2" id="KW-0238">DNA-binding</keyword>
<dbReference type="CDD" id="cd00090">
    <property type="entry name" value="HTH_ARSR"/>
    <property type="match status" value="1"/>
</dbReference>
<accession>A0A1J5QBG1</accession>
<dbReference type="AlphaFoldDB" id="A0A1J5QBG1"/>
<evidence type="ECO:0000256" key="1">
    <source>
        <dbReference type="ARBA" id="ARBA00023015"/>
    </source>
</evidence>
<dbReference type="Gene3D" id="1.10.10.10">
    <property type="entry name" value="Winged helix-like DNA-binding domain superfamily/Winged helix DNA-binding domain"/>
    <property type="match status" value="1"/>
</dbReference>
<dbReference type="InterPro" id="IPR011991">
    <property type="entry name" value="ArsR-like_HTH"/>
</dbReference>
<evidence type="ECO:0000256" key="3">
    <source>
        <dbReference type="ARBA" id="ARBA00023163"/>
    </source>
</evidence>
<dbReference type="EMBL" id="MLJW01001660">
    <property type="protein sequence ID" value="OIQ77252.1"/>
    <property type="molecule type" value="Genomic_DNA"/>
</dbReference>
<gene>
    <name evidence="5" type="primary">lrp_22</name>
    <name evidence="5" type="ORF">GALL_410560</name>
</gene>
<evidence type="ECO:0000259" key="4">
    <source>
        <dbReference type="PROSITE" id="PS50956"/>
    </source>
</evidence>
<dbReference type="InterPro" id="IPR011008">
    <property type="entry name" value="Dimeric_a/b-barrel"/>
</dbReference>
<dbReference type="PANTHER" id="PTHR30154">
    <property type="entry name" value="LEUCINE-RESPONSIVE REGULATORY PROTEIN"/>
    <property type="match status" value="1"/>
</dbReference>
<dbReference type="SMART" id="SM00344">
    <property type="entry name" value="HTH_ASNC"/>
    <property type="match status" value="1"/>
</dbReference>
<dbReference type="InterPro" id="IPR036390">
    <property type="entry name" value="WH_DNA-bd_sf"/>
</dbReference>
<sequence>MDKFDKAILDALQDDSTMQIGELASRIGLTSTPCWRRIQRLEAQGLIRKRVALLAPDRLNVGVTVFVSVRTNQHNLKWLQSFHKLIISIPEVMEFYRMAGETDYLLRVVVPDIAAYDRVYKRMINSADLSDVSSSFAMEQIKYTTKLPLDYVDANS</sequence>
<dbReference type="Gene3D" id="3.30.70.920">
    <property type="match status" value="1"/>
</dbReference>
<dbReference type="GO" id="GO:0043565">
    <property type="term" value="F:sequence-specific DNA binding"/>
    <property type="evidence" value="ECO:0007669"/>
    <property type="project" value="InterPro"/>
</dbReference>
<evidence type="ECO:0000313" key="5">
    <source>
        <dbReference type="EMBL" id="OIQ77252.1"/>
    </source>
</evidence>
<dbReference type="SUPFAM" id="SSF46785">
    <property type="entry name" value="Winged helix' DNA-binding domain"/>
    <property type="match status" value="1"/>
</dbReference>
<dbReference type="SUPFAM" id="SSF54909">
    <property type="entry name" value="Dimeric alpha+beta barrel"/>
    <property type="match status" value="1"/>
</dbReference>
<keyword evidence="1" id="KW-0805">Transcription regulation</keyword>